<comment type="subunit">
    <text evidence="7">Composed of two chains; the small (or glutamine) chain promotes the hydrolysis of glutamine to ammonia, which is used by the large (or ammonia) chain to synthesize carbamoyl phosphate. Tetramer of heterodimers (alpha,beta)4.</text>
</comment>
<comment type="caution">
    <text evidence="10">The sequence shown here is derived from an EMBL/GenBank/DDBJ whole genome shotgun (WGS) entry which is preliminary data.</text>
</comment>
<name>A0ABS6H396_9PROT</name>
<keyword evidence="11" id="KW-1185">Reference proteome</keyword>
<comment type="catalytic activity">
    <reaction evidence="7">
        <text>L-glutamine + H2O = L-glutamate + NH4(+)</text>
        <dbReference type="Rhea" id="RHEA:15889"/>
        <dbReference type="ChEBI" id="CHEBI:15377"/>
        <dbReference type="ChEBI" id="CHEBI:28938"/>
        <dbReference type="ChEBI" id="CHEBI:29985"/>
        <dbReference type="ChEBI" id="CHEBI:58359"/>
    </reaction>
</comment>
<feature type="active site" description="Nucleophile" evidence="7">
    <location>
        <position position="352"/>
    </location>
</feature>
<comment type="pathway">
    <text evidence="7">Amino-acid biosynthesis; L-arginine biosynthesis; carbamoyl phosphate from bicarbonate: step 1/1.</text>
</comment>
<evidence type="ECO:0000256" key="6">
    <source>
        <dbReference type="ARBA" id="ARBA00048816"/>
    </source>
</evidence>
<keyword evidence="1 7" id="KW-0436">Ligase</keyword>
<evidence type="ECO:0000313" key="10">
    <source>
        <dbReference type="EMBL" id="MBU8543144.1"/>
    </source>
</evidence>
<feature type="binding site" evidence="7">
    <location>
        <position position="356"/>
    </location>
    <ligand>
        <name>L-glutamine</name>
        <dbReference type="ChEBI" id="CHEBI:58359"/>
    </ligand>
</feature>
<keyword evidence="7" id="KW-0028">Amino-acid biosynthesis</keyword>
<dbReference type="Proteomes" id="UP000689967">
    <property type="component" value="Unassembled WGS sequence"/>
</dbReference>
<dbReference type="Pfam" id="PF00988">
    <property type="entry name" value="CPSase_sm_chain"/>
    <property type="match status" value="1"/>
</dbReference>
<feature type="binding site" evidence="7">
    <location>
        <position position="353"/>
    </location>
    <ligand>
        <name>L-glutamine</name>
        <dbReference type="ChEBI" id="CHEBI:58359"/>
    </ligand>
</feature>
<evidence type="ECO:0000256" key="4">
    <source>
        <dbReference type="ARBA" id="ARBA00022962"/>
    </source>
</evidence>
<dbReference type="EC" id="6.3.5.5" evidence="7"/>
<dbReference type="PROSITE" id="PS51273">
    <property type="entry name" value="GATASE_TYPE_1"/>
    <property type="match status" value="1"/>
</dbReference>
<dbReference type="RefSeq" id="WP_216873434.1">
    <property type="nucleotide sequence ID" value="NZ_JAERQM010000001.1"/>
</dbReference>
<evidence type="ECO:0000256" key="7">
    <source>
        <dbReference type="HAMAP-Rule" id="MF_01209"/>
    </source>
</evidence>
<keyword evidence="3 7" id="KW-0067">ATP-binding</keyword>
<keyword evidence="7" id="KW-0055">Arginine biosynthesis</keyword>
<feature type="domain" description="Carbamoyl-phosphate synthase small subunit N-terminal" evidence="9">
    <location>
        <begin position="86"/>
        <end position="216"/>
    </location>
</feature>
<dbReference type="CDD" id="cd01744">
    <property type="entry name" value="GATase1_CPSase"/>
    <property type="match status" value="1"/>
</dbReference>
<feature type="binding site" evidence="7">
    <location>
        <position position="397"/>
    </location>
    <ligand>
        <name>L-glutamine</name>
        <dbReference type="ChEBI" id="CHEBI:58359"/>
    </ligand>
</feature>
<dbReference type="NCBIfam" id="TIGR01368">
    <property type="entry name" value="CPSaseIIsmall"/>
    <property type="match status" value="1"/>
</dbReference>
<comment type="function">
    <text evidence="7">Small subunit of the glutamine-dependent carbamoyl phosphate synthetase (CPSase). CPSase catalyzes the formation of carbamoyl phosphate from the ammonia moiety of glutamine, carbonate, and phosphate donated by ATP, constituting the first step of 2 biosynthetic pathways, one leading to arginine and/or urea and the other to pyrimidine nucleotides. The small subunit (glutamine amidotransferase) binds and cleaves glutamine to supply the large subunit with the substrate ammonia.</text>
</comment>
<keyword evidence="5 7" id="KW-0665">Pyrimidine biosynthesis</keyword>
<dbReference type="NCBIfam" id="NF009475">
    <property type="entry name" value="PRK12838.1"/>
    <property type="match status" value="1"/>
</dbReference>
<feature type="binding site" evidence="7">
    <location>
        <position position="396"/>
    </location>
    <ligand>
        <name>L-glutamine</name>
        <dbReference type="ChEBI" id="CHEBI:58359"/>
    </ligand>
</feature>
<dbReference type="InterPro" id="IPR059216">
    <property type="entry name" value="LeuA_carph_isopro_dom"/>
</dbReference>
<evidence type="ECO:0000256" key="1">
    <source>
        <dbReference type="ARBA" id="ARBA00022598"/>
    </source>
</evidence>
<dbReference type="PANTHER" id="PTHR43418:SF7">
    <property type="entry name" value="CARBAMOYL-PHOSPHATE SYNTHASE SMALL CHAIN"/>
    <property type="match status" value="1"/>
</dbReference>
<evidence type="ECO:0000313" key="11">
    <source>
        <dbReference type="Proteomes" id="UP000689967"/>
    </source>
</evidence>
<comment type="catalytic activity">
    <reaction evidence="6 7">
        <text>hydrogencarbonate + L-glutamine + 2 ATP + H2O = carbamoyl phosphate + L-glutamate + 2 ADP + phosphate + 2 H(+)</text>
        <dbReference type="Rhea" id="RHEA:18633"/>
        <dbReference type="ChEBI" id="CHEBI:15377"/>
        <dbReference type="ChEBI" id="CHEBI:15378"/>
        <dbReference type="ChEBI" id="CHEBI:17544"/>
        <dbReference type="ChEBI" id="CHEBI:29985"/>
        <dbReference type="ChEBI" id="CHEBI:30616"/>
        <dbReference type="ChEBI" id="CHEBI:43474"/>
        <dbReference type="ChEBI" id="CHEBI:58228"/>
        <dbReference type="ChEBI" id="CHEBI:58359"/>
        <dbReference type="ChEBI" id="CHEBI:456216"/>
        <dbReference type="EC" id="6.3.5.5"/>
    </reaction>
</comment>
<protein>
    <recommendedName>
        <fullName evidence="7">Carbamoyl phosphate synthase small chain</fullName>
        <ecNumber evidence="7">6.3.5.5</ecNumber>
    </recommendedName>
    <alternativeName>
        <fullName evidence="7">Carbamoyl phosphate synthetase glutamine chain</fullName>
    </alternativeName>
</protein>
<feature type="active site" evidence="7">
    <location>
        <position position="436"/>
    </location>
</feature>
<feature type="region of interest" description="Disordered" evidence="8">
    <location>
        <begin position="53"/>
        <end position="82"/>
    </location>
</feature>
<dbReference type="InterPro" id="IPR050472">
    <property type="entry name" value="Anth_synth/Amidotransfase"/>
</dbReference>
<evidence type="ECO:0000256" key="5">
    <source>
        <dbReference type="ARBA" id="ARBA00022975"/>
    </source>
</evidence>
<accession>A0ABS6H396</accession>
<comment type="similarity">
    <text evidence="7">Belongs to the CarA family.</text>
</comment>
<dbReference type="HAMAP" id="MF_01209">
    <property type="entry name" value="CPSase_S_chain"/>
    <property type="match status" value="1"/>
</dbReference>
<dbReference type="SMART" id="SM01097">
    <property type="entry name" value="CPSase_sm_chain"/>
    <property type="match status" value="1"/>
</dbReference>
<dbReference type="PANTHER" id="PTHR43418">
    <property type="entry name" value="MULTIFUNCTIONAL TRYPTOPHAN BIOSYNTHESIS PROTEIN-RELATED"/>
    <property type="match status" value="1"/>
</dbReference>
<dbReference type="InterPro" id="IPR035686">
    <property type="entry name" value="CPSase_GATase1"/>
</dbReference>
<sequence length="462" mass="48619">MRSVEEIIALMGGPEAAAQRLNIGTEAVRKWRQARAVPSKHWSAILAATGLTLADLPQPQPTPRTPSPGKDSSTVTQTAQTPPAGATAALVLADGSVFWGRGFGAQATTVAEICFNTSMTGYQEVLTDPSYAGQTICFTFPHIGNVGANPEDIEAITPAARGLIVKQDLTEPANYRATRHLDDWLKSHGVPGIAGIDTRALTARIRDGGAPNGVLAHPADGRFDIPALIEQAKAWPGLEGMDLAKEVSTRQSYGWDEAEWAWGQGFGRQDAPRVKVVAVDYGAKRNILRCLASAGCAVTVVPATATAEDILSHKPDGVFLSNGPGDPAATGAYAVPAIRGVLETGLPVFGICLGHQLLALALGAKTYKLDRGHRGANQPVKELATGKVEITSQNHGFAVDDASLPEGVVVTHRSLFDGSNEGIASTTKPAFSVQYHPEASPGPTDSHHLFRRFVGMIEAAKG</sequence>
<evidence type="ECO:0000256" key="8">
    <source>
        <dbReference type="SAM" id="MobiDB-lite"/>
    </source>
</evidence>
<dbReference type="Pfam" id="PF00117">
    <property type="entry name" value="GATase"/>
    <property type="match status" value="1"/>
</dbReference>
<keyword evidence="2 7" id="KW-0547">Nucleotide-binding</keyword>
<evidence type="ECO:0000259" key="9">
    <source>
        <dbReference type="SMART" id="SM01097"/>
    </source>
</evidence>
<evidence type="ECO:0000256" key="3">
    <source>
        <dbReference type="ARBA" id="ARBA00022840"/>
    </source>
</evidence>
<feature type="active site" evidence="7">
    <location>
        <position position="438"/>
    </location>
</feature>
<keyword evidence="4 7" id="KW-0315">Glutamine amidotransferase</keyword>
<feature type="binding site" evidence="7">
    <location>
        <position position="325"/>
    </location>
    <ligand>
        <name>L-glutamine</name>
        <dbReference type="ChEBI" id="CHEBI:58359"/>
    </ligand>
</feature>
<feature type="binding site" evidence="7">
    <location>
        <position position="130"/>
    </location>
    <ligand>
        <name>L-glutamine</name>
        <dbReference type="ChEBI" id="CHEBI:58359"/>
    </ligand>
</feature>
<organism evidence="10 11">
    <name type="scientific">Falsiroseomonas oleicola</name>
    <dbReference type="NCBI Taxonomy" id="2801474"/>
    <lineage>
        <taxon>Bacteria</taxon>
        <taxon>Pseudomonadati</taxon>
        <taxon>Pseudomonadota</taxon>
        <taxon>Alphaproteobacteria</taxon>
        <taxon>Acetobacterales</taxon>
        <taxon>Roseomonadaceae</taxon>
        <taxon>Falsiroseomonas</taxon>
    </lineage>
</organism>
<dbReference type="EMBL" id="JAERQM010000001">
    <property type="protein sequence ID" value="MBU8543144.1"/>
    <property type="molecule type" value="Genomic_DNA"/>
</dbReference>
<gene>
    <name evidence="7 10" type="primary">carA</name>
    <name evidence="10" type="ORF">JJQ90_05470</name>
</gene>
<dbReference type="InterPro" id="IPR002474">
    <property type="entry name" value="CarbamoylP_synth_ssu_N"/>
</dbReference>
<feature type="binding site" evidence="7">
    <location>
        <position position="323"/>
    </location>
    <ligand>
        <name>L-glutamine</name>
        <dbReference type="ChEBI" id="CHEBI:58359"/>
    </ligand>
</feature>
<reference evidence="10 11" key="1">
    <citation type="submission" date="2021-01" db="EMBL/GenBank/DDBJ databases">
        <title>Roseomonas sp. nov, a bacterium isolated from an oil production mixture in Yumen Oilfield.</title>
        <authorList>
            <person name="Wu D."/>
        </authorList>
    </citation>
    <scope>NUCLEOTIDE SEQUENCE [LARGE SCALE GENOMIC DNA]</scope>
    <source>
        <strain evidence="10 11">ROY-5-3</strain>
    </source>
</reference>
<evidence type="ECO:0000256" key="2">
    <source>
        <dbReference type="ARBA" id="ARBA00022741"/>
    </source>
</evidence>
<dbReference type="NCBIfam" id="NF046037">
    <property type="entry name" value="carphisopro"/>
    <property type="match status" value="1"/>
</dbReference>
<comment type="pathway">
    <text evidence="7">Pyrimidine metabolism; UMP biosynthesis via de novo pathway; (S)-dihydroorotate from bicarbonate: step 1/3.</text>
</comment>
<dbReference type="GO" id="GO:0004088">
    <property type="term" value="F:carbamoyl-phosphate synthase (glutamine-hydrolyzing) activity"/>
    <property type="evidence" value="ECO:0007669"/>
    <property type="project" value="UniProtKB-EC"/>
</dbReference>
<feature type="binding site" evidence="7">
    <location>
        <position position="394"/>
    </location>
    <ligand>
        <name>L-glutamine</name>
        <dbReference type="ChEBI" id="CHEBI:58359"/>
    </ligand>
</feature>
<feature type="region of interest" description="CPSase" evidence="7">
    <location>
        <begin position="1"/>
        <end position="266"/>
    </location>
</feature>
<dbReference type="InterPro" id="IPR017926">
    <property type="entry name" value="GATASE"/>
</dbReference>
<dbReference type="InterPro" id="IPR006274">
    <property type="entry name" value="CarbamoylP_synth_ssu"/>
</dbReference>
<proteinExistence type="inferred from homology"/>